<accession>A0A3N2D770</accession>
<organism evidence="2 3">
    <name type="scientific">Salana multivorans</name>
    <dbReference type="NCBI Taxonomy" id="120377"/>
    <lineage>
        <taxon>Bacteria</taxon>
        <taxon>Bacillati</taxon>
        <taxon>Actinomycetota</taxon>
        <taxon>Actinomycetes</taxon>
        <taxon>Micrococcales</taxon>
        <taxon>Beutenbergiaceae</taxon>
        <taxon>Salana</taxon>
    </lineage>
</organism>
<proteinExistence type="predicted"/>
<feature type="domain" description="AB hydrolase-1" evidence="1">
    <location>
        <begin position="7"/>
        <end position="215"/>
    </location>
</feature>
<dbReference type="InterPro" id="IPR000073">
    <property type="entry name" value="AB_hydrolase_1"/>
</dbReference>
<sequence>MSAAETVVFLHGLGDRPDDWSHQITALPGGLVGVPLGIPGLTADDESAGGGEAGAPAAFDLARAADLVADDLDRRGLDRVHLCGLSLGAMIALRLAASAPGRVRSLTLVAGQVRPPRRLMAAQLAVVRVLPERLVTSGGASKARMLAVLRGVRDVDLTPELRAIAAPTLVVCGSRDRANLAAARLIAESIPSATLGIVAGAGHRVHVERPAALSAVLNPFLSRHLAREDGPR</sequence>
<gene>
    <name evidence="2" type="ORF">EDD28_0184</name>
</gene>
<dbReference type="Pfam" id="PF12697">
    <property type="entry name" value="Abhydrolase_6"/>
    <property type="match status" value="1"/>
</dbReference>
<dbReference type="Proteomes" id="UP000275356">
    <property type="component" value="Unassembled WGS sequence"/>
</dbReference>
<dbReference type="RefSeq" id="WP_123737913.1">
    <property type="nucleotide sequence ID" value="NZ_RKHQ01000001.1"/>
</dbReference>
<dbReference type="InterPro" id="IPR029058">
    <property type="entry name" value="AB_hydrolase_fold"/>
</dbReference>
<dbReference type="PANTHER" id="PTHR43798:SF33">
    <property type="entry name" value="HYDROLASE, PUTATIVE (AFU_ORTHOLOGUE AFUA_2G14860)-RELATED"/>
    <property type="match status" value="1"/>
</dbReference>
<dbReference type="OrthoDB" id="7958481at2"/>
<dbReference type="AlphaFoldDB" id="A0A3N2D770"/>
<dbReference type="GO" id="GO:0003824">
    <property type="term" value="F:catalytic activity"/>
    <property type="evidence" value="ECO:0007669"/>
    <property type="project" value="UniProtKB-ARBA"/>
</dbReference>
<dbReference type="EMBL" id="RKHQ01000001">
    <property type="protein sequence ID" value="ROR95623.1"/>
    <property type="molecule type" value="Genomic_DNA"/>
</dbReference>
<evidence type="ECO:0000259" key="1">
    <source>
        <dbReference type="Pfam" id="PF12697"/>
    </source>
</evidence>
<dbReference type="GO" id="GO:0016020">
    <property type="term" value="C:membrane"/>
    <property type="evidence" value="ECO:0007669"/>
    <property type="project" value="TreeGrafter"/>
</dbReference>
<dbReference type="SUPFAM" id="SSF53474">
    <property type="entry name" value="alpha/beta-Hydrolases"/>
    <property type="match status" value="1"/>
</dbReference>
<dbReference type="InterPro" id="IPR050266">
    <property type="entry name" value="AB_hydrolase_sf"/>
</dbReference>
<dbReference type="PANTHER" id="PTHR43798">
    <property type="entry name" value="MONOACYLGLYCEROL LIPASE"/>
    <property type="match status" value="1"/>
</dbReference>
<name>A0A3N2D770_9MICO</name>
<comment type="caution">
    <text evidence="2">The sequence shown here is derived from an EMBL/GenBank/DDBJ whole genome shotgun (WGS) entry which is preliminary data.</text>
</comment>
<evidence type="ECO:0000313" key="3">
    <source>
        <dbReference type="Proteomes" id="UP000275356"/>
    </source>
</evidence>
<evidence type="ECO:0000313" key="2">
    <source>
        <dbReference type="EMBL" id="ROR95623.1"/>
    </source>
</evidence>
<reference evidence="2 3" key="1">
    <citation type="submission" date="2018-11" db="EMBL/GenBank/DDBJ databases">
        <title>Sequencing the genomes of 1000 actinobacteria strains.</title>
        <authorList>
            <person name="Klenk H.-P."/>
        </authorList>
    </citation>
    <scope>NUCLEOTIDE SEQUENCE [LARGE SCALE GENOMIC DNA]</scope>
    <source>
        <strain evidence="2 3">DSM 13521</strain>
    </source>
</reference>
<protein>
    <submittedName>
        <fullName evidence="2">Pimeloyl-ACP methyl ester carboxylesterase</fullName>
    </submittedName>
</protein>
<keyword evidence="3" id="KW-1185">Reference proteome</keyword>
<dbReference type="Gene3D" id="3.40.50.1820">
    <property type="entry name" value="alpha/beta hydrolase"/>
    <property type="match status" value="1"/>
</dbReference>